<dbReference type="PANTHER" id="PTHR37307">
    <property type="entry name" value="CELL DIVISION PROTEIN WHIA-RELATED"/>
    <property type="match status" value="1"/>
</dbReference>
<evidence type="ECO:0000259" key="5">
    <source>
        <dbReference type="Pfam" id="PF02650"/>
    </source>
</evidence>
<dbReference type="STRING" id="1120920.SAMN03080599_02009"/>
<dbReference type="InterPro" id="IPR027434">
    <property type="entry name" value="Homing_endonucl"/>
</dbReference>
<dbReference type="Pfam" id="PF10298">
    <property type="entry name" value="WhiA_N"/>
    <property type="match status" value="1"/>
</dbReference>
<dbReference type="AlphaFoldDB" id="A0A1G5S2D3"/>
<gene>
    <name evidence="4" type="primary">whiA</name>
    <name evidence="8" type="ORF">SAMN03080599_02009</name>
</gene>
<name>A0A1G5S2D3_9FIRM</name>
<dbReference type="InterPro" id="IPR018478">
    <property type="entry name" value="Sporu_reg_WhiA_N_dom"/>
</dbReference>
<dbReference type="Proteomes" id="UP000199208">
    <property type="component" value="Unassembled WGS sequence"/>
</dbReference>
<dbReference type="GO" id="GO:0043937">
    <property type="term" value="P:regulation of sporulation"/>
    <property type="evidence" value="ECO:0007669"/>
    <property type="project" value="InterPro"/>
</dbReference>
<feature type="domain" description="Sporulation regulator WhiA C-terminal" evidence="5">
    <location>
        <begin position="236"/>
        <end position="319"/>
    </location>
</feature>
<comment type="similarity">
    <text evidence="4">Belongs to the WhiA family.</text>
</comment>
<evidence type="ECO:0000313" key="8">
    <source>
        <dbReference type="EMBL" id="SCZ79911.1"/>
    </source>
</evidence>
<reference evidence="8 9" key="1">
    <citation type="submission" date="2016-10" db="EMBL/GenBank/DDBJ databases">
        <authorList>
            <person name="de Groot N.N."/>
        </authorList>
    </citation>
    <scope>NUCLEOTIDE SEQUENCE [LARGE SCALE GENOMIC DNA]</scope>
    <source>
        <strain evidence="8 9">DSM 2784</strain>
    </source>
</reference>
<evidence type="ECO:0000256" key="3">
    <source>
        <dbReference type="ARBA" id="ARBA00023306"/>
    </source>
</evidence>
<dbReference type="InterPro" id="IPR023054">
    <property type="entry name" value="Sporulation_regulator_WhiA_C"/>
</dbReference>
<proteinExistence type="inferred from homology"/>
<feature type="domain" description="WhiA LAGLIDADG-like" evidence="7">
    <location>
        <begin position="142"/>
        <end position="233"/>
    </location>
</feature>
<keyword evidence="1 4" id="KW-0132">Cell division</keyword>
<dbReference type="InterPro" id="IPR003802">
    <property type="entry name" value="Sporulation_regulator_WhiA"/>
</dbReference>
<evidence type="ECO:0000259" key="6">
    <source>
        <dbReference type="Pfam" id="PF10298"/>
    </source>
</evidence>
<evidence type="ECO:0000256" key="2">
    <source>
        <dbReference type="ARBA" id="ARBA00023125"/>
    </source>
</evidence>
<dbReference type="EMBL" id="FMWL01000009">
    <property type="protein sequence ID" value="SCZ79911.1"/>
    <property type="molecule type" value="Genomic_DNA"/>
</dbReference>
<organism evidence="8 9">
    <name type="scientific">Acidaminobacter hydrogenoformans DSM 2784</name>
    <dbReference type="NCBI Taxonomy" id="1120920"/>
    <lineage>
        <taxon>Bacteria</taxon>
        <taxon>Bacillati</taxon>
        <taxon>Bacillota</taxon>
        <taxon>Clostridia</taxon>
        <taxon>Peptostreptococcales</taxon>
        <taxon>Acidaminobacteraceae</taxon>
        <taxon>Acidaminobacter</taxon>
    </lineage>
</organism>
<feature type="domain" description="Sporulation transcription regulator WhiA N-terminal" evidence="6">
    <location>
        <begin position="32"/>
        <end position="117"/>
    </location>
</feature>
<keyword evidence="9" id="KW-1185">Reference proteome</keyword>
<dbReference type="HAMAP" id="MF_01420">
    <property type="entry name" value="HTH_type_WhiA"/>
    <property type="match status" value="1"/>
</dbReference>
<dbReference type="Pfam" id="PF14527">
    <property type="entry name" value="LAGLIDADG_WhiA"/>
    <property type="match status" value="1"/>
</dbReference>
<sequence>MIKYIEHIKTGETMSFSSTTKNELCQIRGEDRCCQIAELSALIKVSGSIGYARGKGLSLTLTTENPAIARRIFSSFKRVFGLSAEILIKQNPMLKKTNTYLIVVQGAEEILTTLKIIDHSDGIYRFEEGIPVGIATKECCVRAYLRGVFLGGGSLSDPEKGYHLEFVTNDEAYAEALCHLMERYELTPKIIQRKNHWVVYIKEGDQIVDFLNIIGAHTILLEFENIRIVKQMRNDVNRLVNCETANLNKTVDAAYRQIEDIEFINSRVGLDYLGENLREAAEMRLENREATLKEIGEMLDPPVGKSGINHRFRKIEKIAADLRGKLGEKA</sequence>
<evidence type="ECO:0000313" key="9">
    <source>
        <dbReference type="Proteomes" id="UP000199208"/>
    </source>
</evidence>
<evidence type="ECO:0000256" key="4">
    <source>
        <dbReference type="HAMAP-Rule" id="MF_01420"/>
    </source>
</evidence>
<dbReference type="GO" id="GO:0051301">
    <property type="term" value="P:cell division"/>
    <property type="evidence" value="ECO:0007669"/>
    <property type="project" value="UniProtKB-UniRule"/>
</dbReference>
<accession>A0A1G5S2D3</accession>
<dbReference type="NCBIfam" id="TIGR00647">
    <property type="entry name" value="DNA_bind_WhiA"/>
    <property type="match status" value="1"/>
</dbReference>
<comment type="function">
    <text evidence="4">Involved in cell division and chromosome segregation.</text>
</comment>
<keyword evidence="2 4" id="KW-0238">DNA-binding</keyword>
<dbReference type="Pfam" id="PF02650">
    <property type="entry name" value="HTH_WhiA"/>
    <property type="match status" value="1"/>
</dbReference>
<dbReference type="SUPFAM" id="SSF55608">
    <property type="entry name" value="Homing endonucleases"/>
    <property type="match status" value="1"/>
</dbReference>
<dbReference type="PANTHER" id="PTHR37307:SF1">
    <property type="entry name" value="CELL DIVISION PROTEIN WHIA-RELATED"/>
    <property type="match status" value="1"/>
</dbReference>
<dbReference type="GO" id="GO:0003677">
    <property type="term" value="F:DNA binding"/>
    <property type="evidence" value="ECO:0007669"/>
    <property type="project" value="UniProtKB-UniRule"/>
</dbReference>
<evidence type="ECO:0000256" key="1">
    <source>
        <dbReference type="ARBA" id="ARBA00022618"/>
    </source>
</evidence>
<keyword evidence="3 4" id="KW-0131">Cell cycle</keyword>
<protein>
    <recommendedName>
        <fullName evidence="4">Probable cell division protein WhiA</fullName>
    </recommendedName>
</protein>
<dbReference type="InterPro" id="IPR039518">
    <property type="entry name" value="WhiA_LAGLIDADG_dom"/>
</dbReference>
<dbReference type="Gene3D" id="3.10.28.10">
    <property type="entry name" value="Homing endonucleases"/>
    <property type="match status" value="1"/>
</dbReference>
<evidence type="ECO:0000259" key="7">
    <source>
        <dbReference type="Pfam" id="PF14527"/>
    </source>
</evidence>